<keyword evidence="6" id="KW-1185">Reference proteome</keyword>
<gene>
    <name evidence="5" type="ORF">CKF48_16940</name>
</gene>
<dbReference type="AlphaFoldDB" id="A0A248TKU7"/>
<dbReference type="OrthoDB" id="2454081at2"/>
<evidence type="ECO:0000256" key="1">
    <source>
        <dbReference type="ARBA" id="ARBA00004241"/>
    </source>
</evidence>
<dbReference type="GO" id="GO:0030420">
    <property type="term" value="P:establishment of competence for transformation"/>
    <property type="evidence" value="ECO:0007669"/>
    <property type="project" value="UniProtKB-KW"/>
</dbReference>
<keyword evidence="4" id="KW-0812">Transmembrane</keyword>
<evidence type="ECO:0000313" key="5">
    <source>
        <dbReference type="EMBL" id="ASV68826.1"/>
    </source>
</evidence>
<dbReference type="NCBIfam" id="TIGR02532">
    <property type="entry name" value="IV_pilin_GFxxxE"/>
    <property type="match status" value="1"/>
</dbReference>
<dbReference type="Gene3D" id="3.30.700.10">
    <property type="entry name" value="Glycoprotein, Type 4 Pilin"/>
    <property type="match status" value="1"/>
</dbReference>
<dbReference type="InterPro" id="IPR045584">
    <property type="entry name" value="Pilin-like"/>
</dbReference>
<dbReference type="SUPFAM" id="SSF54523">
    <property type="entry name" value="Pili subunits"/>
    <property type="match status" value="1"/>
</dbReference>
<protein>
    <submittedName>
        <fullName evidence="5">Prepilin-type cleavage/methylation domain-containing protein</fullName>
    </submittedName>
</protein>
<dbReference type="Pfam" id="PF07963">
    <property type="entry name" value="N_methyl"/>
    <property type="match status" value="1"/>
</dbReference>
<sequence>MLKKWKKQCKNERGLTLVELLAVVVILGILAAIAVPSIGGLIDNSKKDAHVANARQMISSAKLMVASEDVIQENNGNKIIYLADIEESGYLEKMDDPDKVKNGYKRNKNKNGSYVEVEKDKSNITYKVFLTNGERSVSDGNNEAVLESDLSRESVKE</sequence>
<accession>A0A248TKU7</accession>
<keyword evidence="2" id="KW-0178">Competence</keyword>
<proteinExistence type="predicted"/>
<keyword evidence="4" id="KW-0472">Membrane</keyword>
<comment type="subcellular location">
    <subcellularLocation>
        <location evidence="1">Cell surface</location>
    </subcellularLocation>
</comment>
<organism evidence="5 6">
    <name type="scientific">Cytobacillus kochii</name>
    <dbReference type="NCBI Taxonomy" id="859143"/>
    <lineage>
        <taxon>Bacteria</taxon>
        <taxon>Bacillati</taxon>
        <taxon>Bacillota</taxon>
        <taxon>Bacilli</taxon>
        <taxon>Bacillales</taxon>
        <taxon>Bacillaceae</taxon>
        <taxon>Cytobacillus</taxon>
    </lineage>
</organism>
<dbReference type="RefSeq" id="WP_095372393.1">
    <property type="nucleotide sequence ID" value="NZ_CP022983.1"/>
</dbReference>
<evidence type="ECO:0000256" key="2">
    <source>
        <dbReference type="ARBA" id="ARBA00023287"/>
    </source>
</evidence>
<keyword evidence="4" id="KW-1133">Transmembrane helix</keyword>
<dbReference type="KEGG" id="bko:CKF48_16940"/>
<dbReference type="InterPro" id="IPR012902">
    <property type="entry name" value="N_methyl_site"/>
</dbReference>
<feature type="region of interest" description="Disordered" evidence="3">
    <location>
        <begin position="134"/>
        <end position="157"/>
    </location>
</feature>
<reference evidence="5 6" key="1">
    <citation type="submission" date="2017-08" db="EMBL/GenBank/DDBJ databases">
        <title>Complete Genome Sequence of Bacillus kochii Oregon-R-modENCODE STRAIN BDGP4, isolated from Drosophila melanogaster gut.</title>
        <authorList>
            <person name="Wan K.H."/>
            <person name="Yu C."/>
            <person name="Park S."/>
            <person name="Hammonds A.S."/>
            <person name="Booth B.W."/>
            <person name="Celniker S.E."/>
        </authorList>
    </citation>
    <scope>NUCLEOTIDE SEQUENCE [LARGE SCALE GENOMIC DNA]</scope>
    <source>
        <strain evidence="5 6">BDGP4</strain>
    </source>
</reference>
<evidence type="ECO:0000256" key="3">
    <source>
        <dbReference type="SAM" id="MobiDB-lite"/>
    </source>
</evidence>
<evidence type="ECO:0000256" key="4">
    <source>
        <dbReference type="SAM" id="Phobius"/>
    </source>
</evidence>
<evidence type="ECO:0000313" key="6">
    <source>
        <dbReference type="Proteomes" id="UP000215137"/>
    </source>
</evidence>
<dbReference type="GO" id="GO:0009986">
    <property type="term" value="C:cell surface"/>
    <property type="evidence" value="ECO:0007669"/>
    <property type="project" value="UniProtKB-SubCell"/>
</dbReference>
<dbReference type="Proteomes" id="UP000215137">
    <property type="component" value="Chromosome"/>
</dbReference>
<dbReference type="PROSITE" id="PS00409">
    <property type="entry name" value="PROKAR_NTER_METHYL"/>
    <property type="match status" value="1"/>
</dbReference>
<feature type="transmembrane region" description="Helical" evidence="4">
    <location>
        <begin position="20"/>
        <end position="42"/>
    </location>
</feature>
<dbReference type="EMBL" id="CP022983">
    <property type="protein sequence ID" value="ASV68826.1"/>
    <property type="molecule type" value="Genomic_DNA"/>
</dbReference>
<name>A0A248TKU7_9BACI</name>